<proteinExistence type="predicted"/>
<accession>A0A6F9Y349</accession>
<dbReference type="AlphaFoldDB" id="A0A6F9Y349"/>
<dbReference type="EMBL" id="BLAP01000024">
    <property type="protein sequence ID" value="GET11912.1"/>
    <property type="molecule type" value="Genomic_DNA"/>
</dbReference>
<gene>
    <name evidence="1" type="ORF">SN811_04120</name>
</gene>
<comment type="caution">
    <text evidence="1">The sequence shown here is derived from an EMBL/GenBank/DDBJ whole genome shotgun (WGS) entry which is preliminary data.</text>
</comment>
<evidence type="ECO:0000313" key="1">
    <source>
        <dbReference type="EMBL" id="GET11912.1"/>
    </source>
</evidence>
<protein>
    <submittedName>
        <fullName evidence="1">Uncharacterized protein</fullName>
    </submittedName>
</protein>
<dbReference type="Proteomes" id="UP000494160">
    <property type="component" value="Unassembled WGS sequence"/>
</dbReference>
<organism evidence="1">
    <name type="scientific">Ligilactobacillus agilis</name>
    <dbReference type="NCBI Taxonomy" id="1601"/>
    <lineage>
        <taxon>Bacteria</taxon>
        <taxon>Bacillati</taxon>
        <taxon>Bacillota</taxon>
        <taxon>Bacilli</taxon>
        <taxon>Lactobacillales</taxon>
        <taxon>Lactobacillaceae</taxon>
        <taxon>Ligilactobacillus</taxon>
    </lineage>
</organism>
<sequence>MVESLGEFLGGDEKTGRVALAVGAALFIGSKIKGAWNKRKQKETERLFQEAIKKQDAEICDLKKDAADSHAKQKHYEEVLEAYSASRGDDYEA</sequence>
<name>A0A6F9Y349_9LACO</name>
<dbReference type="RefSeq" id="WP_172576920.1">
    <property type="nucleotide sequence ID" value="NZ_BLAP01000024.1"/>
</dbReference>
<reference evidence="1" key="1">
    <citation type="submission" date="2019-10" db="EMBL/GenBank/DDBJ databases">
        <title>Lactobacillus agilis SN811 Whole Genome Sequencing Project.</title>
        <authorList>
            <person name="Suzuki S."/>
            <person name="Endo A."/>
            <person name="Maeno S."/>
            <person name="Shiwa Y."/>
            <person name="Matsutani M."/>
            <person name="Kajikawa A."/>
        </authorList>
    </citation>
    <scope>NUCLEOTIDE SEQUENCE</scope>
    <source>
        <strain evidence="1">SN811</strain>
    </source>
</reference>